<comment type="similarity">
    <text evidence="3">Belongs to the gas vesicle GvpF/GvpL family.</text>
</comment>
<evidence type="ECO:0000256" key="1">
    <source>
        <dbReference type="ARBA" id="ARBA00022987"/>
    </source>
</evidence>
<dbReference type="EMBL" id="BAAABM010000029">
    <property type="protein sequence ID" value="GAA0342908.1"/>
    <property type="molecule type" value="Genomic_DNA"/>
</dbReference>
<dbReference type="RefSeq" id="WP_252798783.1">
    <property type="nucleotide sequence ID" value="NZ_BAAABM010000029.1"/>
</dbReference>
<accession>A0ABN0WNT4</accession>
<evidence type="ECO:0000256" key="2">
    <source>
        <dbReference type="ARBA" id="ARBA00035108"/>
    </source>
</evidence>
<dbReference type="Pfam" id="PF06386">
    <property type="entry name" value="GvpL_GvpF"/>
    <property type="match status" value="1"/>
</dbReference>
<comment type="subcellular location">
    <subcellularLocation>
        <location evidence="2">Gas vesicle</location>
    </subcellularLocation>
</comment>
<evidence type="ECO:0000256" key="3">
    <source>
        <dbReference type="ARBA" id="ARBA00035643"/>
    </source>
</evidence>
<evidence type="ECO:0000313" key="5">
    <source>
        <dbReference type="Proteomes" id="UP001501822"/>
    </source>
</evidence>
<gene>
    <name evidence="4" type="ORF">GCM10010151_35640</name>
</gene>
<dbReference type="PANTHER" id="PTHR36852:SF1">
    <property type="entry name" value="PROTEIN GVPL 2"/>
    <property type="match status" value="1"/>
</dbReference>
<reference evidence="4 5" key="1">
    <citation type="journal article" date="2019" name="Int. J. Syst. Evol. Microbiol.">
        <title>The Global Catalogue of Microorganisms (GCM) 10K type strain sequencing project: providing services to taxonomists for standard genome sequencing and annotation.</title>
        <authorList>
            <consortium name="The Broad Institute Genomics Platform"/>
            <consortium name="The Broad Institute Genome Sequencing Center for Infectious Disease"/>
            <person name="Wu L."/>
            <person name="Ma J."/>
        </authorList>
    </citation>
    <scope>NUCLEOTIDE SEQUENCE [LARGE SCALE GENOMIC DNA]</scope>
    <source>
        <strain evidence="4 5">JCM 3146</strain>
    </source>
</reference>
<dbReference type="Proteomes" id="UP001501822">
    <property type="component" value="Unassembled WGS sequence"/>
</dbReference>
<name>A0ABN0WNT4_9ACTN</name>
<dbReference type="PANTHER" id="PTHR36852">
    <property type="entry name" value="PROTEIN GVPL 2"/>
    <property type="match status" value="1"/>
</dbReference>
<keyword evidence="1" id="KW-0304">Gas vesicle</keyword>
<evidence type="ECO:0000313" key="4">
    <source>
        <dbReference type="EMBL" id="GAA0342908.1"/>
    </source>
</evidence>
<sequence length="261" mass="28967">MTAPGQTRPAEKVRDTACYVYGILPGDVELTPDARGLRDYDVDLVRHGEIAALVSDIDLGGPIGRPEDLTAHERLLDDAAVEVPVLPMRFGAVLTSREAVERELLAANHDQFLAALDEIEGRVEYTLKGRYEERAVLREIMSENPDAAGLLEQIRDRPEELTRDARIRLGEFINQAISAKRDADTQWAAQTLGEYARASVPRRPTHPEDAVQVAFLVETDRRSEFEKAVAKVAEEWQGRVTLRLLGPMAPYDFVVTPSPGA</sequence>
<organism evidence="4 5">
    <name type="scientific">Actinoallomurus spadix</name>
    <dbReference type="NCBI Taxonomy" id="79912"/>
    <lineage>
        <taxon>Bacteria</taxon>
        <taxon>Bacillati</taxon>
        <taxon>Actinomycetota</taxon>
        <taxon>Actinomycetes</taxon>
        <taxon>Streptosporangiales</taxon>
        <taxon>Thermomonosporaceae</taxon>
        <taxon>Actinoallomurus</taxon>
    </lineage>
</organism>
<proteinExistence type="inferred from homology"/>
<dbReference type="InterPro" id="IPR009430">
    <property type="entry name" value="GvpL/GvpF"/>
</dbReference>
<protein>
    <submittedName>
        <fullName evidence="4">GvpL/GvpF family gas vesicle protein</fullName>
    </submittedName>
</protein>
<keyword evidence="5" id="KW-1185">Reference proteome</keyword>
<comment type="caution">
    <text evidence="4">The sequence shown here is derived from an EMBL/GenBank/DDBJ whole genome shotgun (WGS) entry which is preliminary data.</text>
</comment>